<dbReference type="KEGG" id="nai:NECAME_07536"/>
<keyword evidence="2" id="KW-0812">Transmembrane</keyword>
<proteinExistence type="predicted"/>
<evidence type="ECO:0000256" key="4">
    <source>
        <dbReference type="ARBA" id="ARBA00023136"/>
    </source>
</evidence>
<gene>
    <name evidence="6" type="ORF">NECAME_07536</name>
</gene>
<dbReference type="EMBL" id="KI658281">
    <property type="protein sequence ID" value="ETN83176.1"/>
    <property type="molecule type" value="Genomic_DNA"/>
</dbReference>
<dbReference type="GO" id="GO:0007165">
    <property type="term" value="P:signal transduction"/>
    <property type="evidence" value="ECO:0007669"/>
    <property type="project" value="TreeGrafter"/>
</dbReference>
<dbReference type="Pfam" id="PF01094">
    <property type="entry name" value="ANF_receptor"/>
    <property type="match status" value="1"/>
</dbReference>
<comment type="subcellular location">
    <subcellularLocation>
        <location evidence="1">Membrane</location>
    </subcellularLocation>
</comment>
<dbReference type="Gene3D" id="3.40.50.2300">
    <property type="match status" value="1"/>
</dbReference>
<dbReference type="PANTHER" id="PTHR44755:SF12">
    <property type="entry name" value="RECEPTOR LIGAND BINDING REGION DOMAIN-CONTAINING PROTEIN"/>
    <property type="match status" value="1"/>
</dbReference>
<dbReference type="AlphaFoldDB" id="W2TPW7"/>
<dbReference type="STRING" id="51031.W2TPW7"/>
<dbReference type="GO" id="GO:0038023">
    <property type="term" value="F:signaling receptor activity"/>
    <property type="evidence" value="ECO:0007669"/>
    <property type="project" value="TreeGrafter"/>
</dbReference>
<dbReference type="GO" id="GO:0017046">
    <property type="term" value="F:peptide hormone binding"/>
    <property type="evidence" value="ECO:0007669"/>
    <property type="project" value="TreeGrafter"/>
</dbReference>
<keyword evidence="7" id="KW-1185">Reference proteome</keyword>
<sequence length="182" mass="20428">MKSIICKKSEYESVLIGHIGAIGVLPNYEKVLELSRKELLEDGTLGKDFDIEIISRNGCGDALEGVAAAADLYHVEHVTTFLGPYCTEEMIAVATMANYWNIPIIAYMATANSLSDKKIYKTLVRTSLRTMNTIAESTAAFVKHYKWRKKKSYGISASVNNQVTSIHERDLRDLRAVIFCEW</sequence>
<evidence type="ECO:0000259" key="5">
    <source>
        <dbReference type="Pfam" id="PF01094"/>
    </source>
</evidence>
<dbReference type="Proteomes" id="UP000053676">
    <property type="component" value="Unassembled WGS sequence"/>
</dbReference>
<protein>
    <recommendedName>
        <fullName evidence="5">Receptor ligand binding region domain-containing protein</fullName>
    </recommendedName>
</protein>
<accession>W2TPW7</accession>
<dbReference type="OMA" id="ICKKSEY"/>
<dbReference type="GO" id="GO:0016020">
    <property type="term" value="C:membrane"/>
    <property type="evidence" value="ECO:0007669"/>
    <property type="project" value="UniProtKB-SubCell"/>
</dbReference>
<dbReference type="OrthoDB" id="1890790at2759"/>
<evidence type="ECO:0000256" key="3">
    <source>
        <dbReference type="ARBA" id="ARBA00022989"/>
    </source>
</evidence>
<dbReference type="PANTHER" id="PTHR44755">
    <property type="entry name" value="NATRIURETIC PEPTIDE RECEPTOR 3-RELATED"/>
    <property type="match status" value="1"/>
</dbReference>
<dbReference type="InterPro" id="IPR028082">
    <property type="entry name" value="Peripla_BP_I"/>
</dbReference>
<evidence type="ECO:0000256" key="1">
    <source>
        <dbReference type="ARBA" id="ARBA00004370"/>
    </source>
</evidence>
<feature type="domain" description="Receptor ligand binding region" evidence="5">
    <location>
        <begin position="31"/>
        <end position="149"/>
    </location>
</feature>
<evidence type="ECO:0000256" key="2">
    <source>
        <dbReference type="ARBA" id="ARBA00022692"/>
    </source>
</evidence>
<evidence type="ECO:0000313" key="6">
    <source>
        <dbReference type="EMBL" id="ETN83176.1"/>
    </source>
</evidence>
<dbReference type="InterPro" id="IPR001828">
    <property type="entry name" value="ANF_lig-bd_rcpt"/>
</dbReference>
<dbReference type="SUPFAM" id="SSF53822">
    <property type="entry name" value="Periplasmic binding protein-like I"/>
    <property type="match status" value="1"/>
</dbReference>
<reference evidence="7" key="1">
    <citation type="journal article" date="2014" name="Nat. Genet.">
        <title>Genome of the human hookworm Necator americanus.</title>
        <authorList>
            <person name="Tang Y.T."/>
            <person name="Gao X."/>
            <person name="Rosa B.A."/>
            <person name="Abubucker S."/>
            <person name="Hallsworth-Pepin K."/>
            <person name="Martin J."/>
            <person name="Tyagi R."/>
            <person name="Heizer E."/>
            <person name="Zhang X."/>
            <person name="Bhonagiri-Palsikar V."/>
            <person name="Minx P."/>
            <person name="Warren W.C."/>
            <person name="Wang Q."/>
            <person name="Zhan B."/>
            <person name="Hotez P.J."/>
            <person name="Sternberg P.W."/>
            <person name="Dougall A."/>
            <person name="Gaze S.T."/>
            <person name="Mulvenna J."/>
            <person name="Sotillo J."/>
            <person name="Ranganathan S."/>
            <person name="Rabelo E.M."/>
            <person name="Wilson R.K."/>
            <person name="Felgner P.L."/>
            <person name="Bethony J."/>
            <person name="Hawdon J.M."/>
            <person name="Gasser R.B."/>
            <person name="Loukas A."/>
            <person name="Mitreva M."/>
        </authorList>
    </citation>
    <scope>NUCLEOTIDE SEQUENCE [LARGE SCALE GENOMIC DNA]</scope>
</reference>
<organism evidence="6 7">
    <name type="scientific">Necator americanus</name>
    <name type="common">Human hookworm</name>
    <dbReference type="NCBI Taxonomy" id="51031"/>
    <lineage>
        <taxon>Eukaryota</taxon>
        <taxon>Metazoa</taxon>
        <taxon>Ecdysozoa</taxon>
        <taxon>Nematoda</taxon>
        <taxon>Chromadorea</taxon>
        <taxon>Rhabditida</taxon>
        <taxon>Rhabditina</taxon>
        <taxon>Rhabditomorpha</taxon>
        <taxon>Strongyloidea</taxon>
        <taxon>Ancylostomatidae</taxon>
        <taxon>Bunostominae</taxon>
        <taxon>Necator</taxon>
    </lineage>
</organism>
<keyword evidence="4" id="KW-0472">Membrane</keyword>
<evidence type="ECO:0000313" key="7">
    <source>
        <dbReference type="Proteomes" id="UP000053676"/>
    </source>
</evidence>
<keyword evidence="3" id="KW-1133">Transmembrane helix</keyword>
<dbReference type="InterPro" id="IPR052612">
    <property type="entry name" value="ANP_Clearance_Receptor"/>
</dbReference>
<name>W2TPW7_NECAM</name>